<dbReference type="InterPro" id="IPR027417">
    <property type="entry name" value="P-loop_NTPase"/>
</dbReference>
<feature type="compositionally biased region" description="Basic and acidic residues" evidence="1">
    <location>
        <begin position="1122"/>
        <end position="1142"/>
    </location>
</feature>
<dbReference type="PROSITE" id="PS50017">
    <property type="entry name" value="DEATH_DOMAIN"/>
    <property type="match status" value="1"/>
</dbReference>
<feature type="compositionally biased region" description="Basic residues" evidence="1">
    <location>
        <begin position="1242"/>
        <end position="1254"/>
    </location>
</feature>
<feature type="compositionally biased region" description="Basic and acidic residues" evidence="1">
    <location>
        <begin position="1097"/>
        <end position="1115"/>
    </location>
</feature>
<dbReference type="InterPro" id="IPR011029">
    <property type="entry name" value="DEATH-like_dom_sf"/>
</dbReference>
<dbReference type="Proteomes" id="UP000596742">
    <property type="component" value="Unassembled WGS sequence"/>
</dbReference>
<feature type="compositionally biased region" description="Polar residues" evidence="1">
    <location>
        <begin position="1165"/>
        <end position="1208"/>
    </location>
</feature>
<organism evidence="3 4">
    <name type="scientific">Mytilus galloprovincialis</name>
    <name type="common">Mediterranean mussel</name>
    <dbReference type="NCBI Taxonomy" id="29158"/>
    <lineage>
        <taxon>Eukaryota</taxon>
        <taxon>Metazoa</taxon>
        <taxon>Spiralia</taxon>
        <taxon>Lophotrochozoa</taxon>
        <taxon>Mollusca</taxon>
        <taxon>Bivalvia</taxon>
        <taxon>Autobranchia</taxon>
        <taxon>Pteriomorphia</taxon>
        <taxon>Mytilida</taxon>
        <taxon>Mytiloidea</taxon>
        <taxon>Mytilidae</taxon>
        <taxon>Mytilinae</taxon>
        <taxon>Mytilus</taxon>
    </lineage>
</organism>
<evidence type="ECO:0000313" key="4">
    <source>
        <dbReference type="Proteomes" id="UP000596742"/>
    </source>
</evidence>
<feature type="region of interest" description="Disordered" evidence="1">
    <location>
        <begin position="1002"/>
        <end position="1254"/>
    </location>
</feature>
<dbReference type="CDD" id="cd01670">
    <property type="entry name" value="Death"/>
    <property type="match status" value="1"/>
</dbReference>
<feature type="compositionally biased region" description="Polar residues" evidence="1">
    <location>
        <begin position="1011"/>
        <end position="1021"/>
    </location>
</feature>
<gene>
    <name evidence="3" type="ORF">MGAL_10B024411</name>
</gene>
<sequence length="1254" mass="142819">KGGFNLRSWNSNSNRLRELADTENVLDSSNEVNILGMRWNVADDKLLFAEVDIDSTMGKTPYDLAAEHKLGQYEDVMKYLQTVISEKSLGVTAGQGIEDPIHTQTKSTMLNRLLGSGTYVSYDMRCMVTGQFAVGKSSLVKLLAGDVVPEGRHPTDGISLLEGRCGLDVETRSWIYIDPETYDALDVVYNKVLMTSVEEDERKEEKHQRNHIYQIHPLLEVMPLAAKALSPQISDSVSKRIPELKTNMKSKMTKEEIRKRMEKVLKSGNYKMKVGRLIFWDFGGQYVYYTTHQTFMTFRALFLVVFDGSKGLHEVVPDVLCFPGQHMTPTPAVFLQHWVNSILTYCKVVYVGIPKILFVATHKDKIPVDDVESRREELYNGVEELFKDHEGRNHLVLTHRIFVDARDNTDTEIEILKKAITELTFEHPCWGEKMPNACVPLELEIAELVAEGKQILSLKDVEELNAISKVSVLSPDQLKDFLNFHHSLGKIVYFDTPQLKDFVIINPLLMVEVMRSFVTDKVFWPEEMRIQETFKRMSTYGTIRREDLYLIWEQTDFSAILPYKEFIFNILIYLDILAEQRRYDTTTGSRLPVKNFFVPCMVTERNTTCFMDKECTPERAICLAFLFKGTVIPPALPNRLISACLSMWTVKQYEGRQLLFSGFIGLSFDKSHDIVVCVEGNKILLYIIHRTSSGLIVSDIATGVKECLVVTMERISDFYQSTIHAKHSQQSPFHIEYTCSSLKCFISEEEAKQTNGWICDKHNQIQKAGHWRVWNQDQTKEQCEEDCQGLNDDALSKTPSDIELLRFSNHCKLNQMHELVTHLGMLRKWENIEYNHRMNIEVAKFLILSKWKEMKVKCNFKTLSEALINMDTSTHVLCQVRRVMKVETDISADYLDFIPTDEILDTLAPLIGQVFFQLGTEIGLSIPTLENIQSNNPSDLAEQNRVVLFKWREDQLVKPTIRVLIQALYNIGRGVRCLEEVLKNIDLNTLIVSQQSTVKEAIPKKPKISSKLESQSQGKSQNVDRDTLIGSQQSTSKDAIPKKAIIESDQESQSQGKSENVDQDTLIGSQQSTGKDAIPKKAIIESEQESQSQGKSENVDRDTLIGSHQSEDKGAIPKMPKIKSEQEPQNRGKSQKVDHDTEIVSQQSRGEGAILKKPKIKSEQESQNQRKSQIDLNLLTGSQQSRSKGATLKTPQIESEQKPQSRGKSQNDDWDTEIVSQKSTSKGVVQKKPKIKSEQKPQSRRKLSKKCSIA</sequence>
<feature type="compositionally biased region" description="Polar residues" evidence="1">
    <location>
        <begin position="1218"/>
        <end position="1227"/>
    </location>
</feature>
<protein>
    <recommendedName>
        <fullName evidence="2">Death domain-containing protein</fullName>
    </recommendedName>
</protein>
<dbReference type="SUPFAM" id="SSF52540">
    <property type="entry name" value="P-loop containing nucleoside triphosphate hydrolases"/>
    <property type="match status" value="1"/>
</dbReference>
<feature type="domain" description="Death" evidence="2">
    <location>
        <begin position="900"/>
        <end position="973"/>
    </location>
</feature>
<proteinExistence type="predicted"/>
<dbReference type="SUPFAM" id="SSF47986">
    <property type="entry name" value="DEATH domain"/>
    <property type="match status" value="1"/>
</dbReference>
<dbReference type="Pfam" id="PF00531">
    <property type="entry name" value="Death"/>
    <property type="match status" value="1"/>
</dbReference>
<dbReference type="AlphaFoldDB" id="A0A8B6G6N2"/>
<keyword evidence="4" id="KW-1185">Reference proteome</keyword>
<evidence type="ECO:0000259" key="2">
    <source>
        <dbReference type="PROSITE" id="PS50017"/>
    </source>
</evidence>
<dbReference type="EMBL" id="UYJE01007945">
    <property type="protein sequence ID" value="VDI59475.1"/>
    <property type="molecule type" value="Genomic_DNA"/>
</dbReference>
<name>A0A8B6G6N2_MYTGA</name>
<dbReference type="Gene3D" id="1.10.533.10">
    <property type="entry name" value="Death Domain, Fas"/>
    <property type="match status" value="2"/>
</dbReference>
<feature type="non-terminal residue" evidence="3">
    <location>
        <position position="1254"/>
    </location>
</feature>
<evidence type="ECO:0000256" key="1">
    <source>
        <dbReference type="SAM" id="MobiDB-lite"/>
    </source>
</evidence>
<evidence type="ECO:0000313" key="3">
    <source>
        <dbReference type="EMBL" id="VDI59475.1"/>
    </source>
</evidence>
<dbReference type="Gene3D" id="1.10.10.10">
    <property type="entry name" value="Winged helix-like DNA-binding domain superfamily/Winged helix DNA-binding domain"/>
    <property type="match status" value="1"/>
</dbReference>
<dbReference type="InterPro" id="IPR000488">
    <property type="entry name" value="Death_dom"/>
</dbReference>
<reference evidence="3" key="1">
    <citation type="submission" date="2018-11" db="EMBL/GenBank/DDBJ databases">
        <authorList>
            <person name="Alioto T."/>
            <person name="Alioto T."/>
        </authorList>
    </citation>
    <scope>NUCLEOTIDE SEQUENCE</scope>
</reference>
<accession>A0A8B6G6N2</accession>
<dbReference type="OrthoDB" id="5962960at2759"/>
<dbReference type="GO" id="GO:0007165">
    <property type="term" value="P:signal transduction"/>
    <property type="evidence" value="ECO:0007669"/>
    <property type="project" value="InterPro"/>
</dbReference>
<dbReference type="InterPro" id="IPR036388">
    <property type="entry name" value="WH-like_DNA-bd_sf"/>
</dbReference>
<dbReference type="Gene3D" id="3.40.50.300">
    <property type="entry name" value="P-loop containing nucleotide triphosphate hydrolases"/>
    <property type="match status" value="1"/>
</dbReference>
<comment type="caution">
    <text evidence="3">The sequence shown here is derived from an EMBL/GenBank/DDBJ whole genome shotgun (WGS) entry which is preliminary data.</text>
</comment>